<sequence length="149" mass="16365">MFRPTPRERAVVTERPADRYGTAPRKTSRLLLIIVGAIVAVIGLGVAYLGYQQYGPQEIEPARIGYNVVDDSTVTLDFKLTRQDPNQPVVCYVRALDPDNIEVGRREVLISGSDNETVRIETIIRTSARAGAANIYGCSENVPGYLRAG</sequence>
<reference evidence="2 3" key="1">
    <citation type="submission" date="2020-05" db="EMBL/GenBank/DDBJ databases">
        <title>MicrobeNet Type strains.</title>
        <authorList>
            <person name="Nicholson A.C."/>
        </authorList>
    </citation>
    <scope>NUCLEOTIDE SEQUENCE [LARGE SCALE GENOMIC DNA]</scope>
    <source>
        <strain evidence="2 3">JCM 3224</strain>
    </source>
</reference>
<proteinExistence type="predicted"/>
<organism evidence="2 3">
    <name type="scientific">Nocardia uniformis</name>
    <dbReference type="NCBI Taxonomy" id="53432"/>
    <lineage>
        <taxon>Bacteria</taxon>
        <taxon>Bacillati</taxon>
        <taxon>Actinomycetota</taxon>
        <taxon>Actinomycetes</taxon>
        <taxon>Mycobacteriales</taxon>
        <taxon>Nocardiaceae</taxon>
        <taxon>Nocardia</taxon>
    </lineage>
</organism>
<feature type="transmembrane region" description="Helical" evidence="1">
    <location>
        <begin position="30"/>
        <end position="51"/>
    </location>
</feature>
<evidence type="ECO:0000313" key="2">
    <source>
        <dbReference type="EMBL" id="NNH69942.1"/>
    </source>
</evidence>
<name>A0A849BTJ4_9NOCA</name>
<evidence type="ECO:0000313" key="3">
    <source>
        <dbReference type="Proteomes" id="UP000586827"/>
    </source>
</evidence>
<keyword evidence="1" id="KW-0472">Membrane</keyword>
<accession>A0A849BTJ4</accession>
<keyword evidence="3" id="KW-1185">Reference proteome</keyword>
<dbReference type="AlphaFoldDB" id="A0A849BTJ4"/>
<dbReference type="Pfam" id="PF14155">
    <property type="entry name" value="DUF4307"/>
    <property type="match status" value="1"/>
</dbReference>
<dbReference type="InterPro" id="IPR025443">
    <property type="entry name" value="DUF4307"/>
</dbReference>
<protein>
    <submittedName>
        <fullName evidence="2">DUF4307 domain-containing protein</fullName>
    </submittedName>
</protein>
<evidence type="ECO:0000256" key="1">
    <source>
        <dbReference type="SAM" id="Phobius"/>
    </source>
</evidence>
<keyword evidence="1" id="KW-0812">Transmembrane</keyword>
<dbReference type="EMBL" id="JABELX010000003">
    <property type="protein sequence ID" value="NNH69942.1"/>
    <property type="molecule type" value="Genomic_DNA"/>
</dbReference>
<comment type="caution">
    <text evidence="2">The sequence shown here is derived from an EMBL/GenBank/DDBJ whole genome shotgun (WGS) entry which is preliminary data.</text>
</comment>
<keyword evidence="1" id="KW-1133">Transmembrane helix</keyword>
<dbReference type="Proteomes" id="UP000586827">
    <property type="component" value="Unassembled WGS sequence"/>
</dbReference>
<gene>
    <name evidence="2" type="ORF">HLB23_08710</name>
</gene>